<feature type="binding site" evidence="10">
    <location>
        <position position="281"/>
    </location>
    <ligand>
        <name>ATP</name>
        <dbReference type="ChEBI" id="CHEBI:30616"/>
    </ligand>
</feature>
<feature type="binding site" evidence="10">
    <location>
        <position position="191"/>
    </location>
    <ligand>
        <name>substrate</name>
    </ligand>
</feature>
<comment type="caution">
    <text evidence="11">The sequence shown here is derived from an EMBL/GenBank/DDBJ whole genome shotgun (WGS) entry which is preliminary data.</text>
</comment>
<feature type="binding site" evidence="10">
    <location>
        <position position="52"/>
    </location>
    <ligand>
        <name>substrate</name>
    </ligand>
</feature>
<feature type="binding site" evidence="10">
    <location>
        <begin position="232"/>
        <end position="240"/>
    </location>
    <ligand>
        <name>ATP</name>
        <dbReference type="ChEBI" id="CHEBI:30616"/>
    </ligand>
</feature>
<feature type="binding site" evidence="10">
    <location>
        <position position="216"/>
    </location>
    <ligand>
        <name>Mn(2+)</name>
        <dbReference type="ChEBI" id="CHEBI:29035"/>
    </ligand>
</feature>
<dbReference type="GO" id="GO:0005829">
    <property type="term" value="C:cytosol"/>
    <property type="evidence" value="ECO:0007669"/>
    <property type="project" value="TreeGrafter"/>
</dbReference>
<evidence type="ECO:0000256" key="6">
    <source>
        <dbReference type="ARBA" id="ARBA00022793"/>
    </source>
</evidence>
<dbReference type="EC" id="4.1.1.49" evidence="3 10"/>
<comment type="similarity">
    <text evidence="2 10">Belongs to the phosphoenolpyruvate carboxykinase (ATP) family.</text>
</comment>
<dbReference type="Pfam" id="PF01293">
    <property type="entry name" value="PEPCK_ATP"/>
    <property type="match status" value="1"/>
</dbReference>
<dbReference type="PROSITE" id="PS00532">
    <property type="entry name" value="PEPCK_ATP"/>
    <property type="match status" value="1"/>
</dbReference>
<feature type="binding site" evidence="10">
    <location>
        <position position="444"/>
    </location>
    <ligand>
        <name>ATP</name>
        <dbReference type="ChEBI" id="CHEBI:30616"/>
    </ligand>
</feature>
<dbReference type="NCBIfam" id="TIGR00224">
    <property type="entry name" value="pckA"/>
    <property type="match status" value="1"/>
</dbReference>
<dbReference type="InterPro" id="IPR008210">
    <property type="entry name" value="PEP_carboxykinase_N"/>
</dbReference>
<evidence type="ECO:0000256" key="3">
    <source>
        <dbReference type="ARBA" id="ARBA00012363"/>
    </source>
</evidence>
<feature type="binding site" evidence="10">
    <location>
        <position position="197"/>
    </location>
    <ligand>
        <name>Mn(2+)</name>
        <dbReference type="ChEBI" id="CHEBI:29035"/>
    </ligand>
</feature>
<evidence type="ECO:0000256" key="8">
    <source>
        <dbReference type="ARBA" id="ARBA00023239"/>
    </source>
</evidence>
<keyword evidence="6 10" id="KW-0210">Decarboxylase</keyword>
<comment type="cofactor">
    <cofactor evidence="10">
        <name>Mn(2+)</name>
        <dbReference type="ChEBI" id="CHEBI:29035"/>
    </cofactor>
    <text evidence="10">Binds 1 Mn(2+) ion per subunit.</text>
</comment>
<dbReference type="InterPro" id="IPR015994">
    <property type="entry name" value="PEPCK_ATP_CS"/>
</dbReference>
<feature type="binding site" evidence="10">
    <location>
        <position position="197"/>
    </location>
    <ligand>
        <name>ATP</name>
        <dbReference type="ChEBI" id="CHEBI:30616"/>
    </ligand>
</feature>
<proteinExistence type="inferred from homology"/>
<evidence type="ECO:0000256" key="2">
    <source>
        <dbReference type="ARBA" id="ARBA00006052"/>
    </source>
</evidence>
<dbReference type="UniPathway" id="UPA00138"/>
<feature type="binding site" evidence="10">
    <location>
        <position position="319"/>
    </location>
    <ligand>
        <name>substrate</name>
    </ligand>
</feature>
<dbReference type="CDD" id="cd00484">
    <property type="entry name" value="PEPCK_ATP"/>
    <property type="match status" value="1"/>
</dbReference>
<evidence type="ECO:0000313" key="11">
    <source>
        <dbReference type="EMBL" id="HGY10090.1"/>
    </source>
</evidence>
<dbReference type="GO" id="GO:0046872">
    <property type="term" value="F:metal ion binding"/>
    <property type="evidence" value="ECO:0007669"/>
    <property type="project" value="UniProtKB-KW"/>
</dbReference>
<dbReference type="GO" id="GO:0006094">
    <property type="term" value="P:gluconeogenesis"/>
    <property type="evidence" value="ECO:0007669"/>
    <property type="project" value="UniProtKB-UniRule"/>
</dbReference>
<dbReference type="InterPro" id="IPR001272">
    <property type="entry name" value="PEP_carboxykinase_ATP"/>
</dbReference>
<comment type="caution">
    <text evidence="10">Lacks conserved residue(s) required for the propagation of feature annotation.</text>
</comment>
<dbReference type="EMBL" id="DRPZ01000218">
    <property type="protein sequence ID" value="HGY10090.1"/>
    <property type="molecule type" value="Genomic_DNA"/>
</dbReference>
<keyword evidence="8 10" id="KW-0456">Lyase</keyword>
<comment type="pathway">
    <text evidence="1 10">Carbohydrate biosynthesis; gluconeogenesis.</text>
</comment>
<dbReference type="PIRSF" id="PIRSF006294">
    <property type="entry name" value="PEP_crbxkin"/>
    <property type="match status" value="1"/>
</dbReference>
<evidence type="ECO:0000256" key="10">
    <source>
        <dbReference type="HAMAP-Rule" id="MF_00453"/>
    </source>
</evidence>
<evidence type="ECO:0000256" key="5">
    <source>
        <dbReference type="ARBA" id="ARBA00022741"/>
    </source>
</evidence>
<keyword evidence="5 10" id="KW-0547">Nucleotide-binding</keyword>
<dbReference type="AlphaFoldDB" id="A0A7C4VH67"/>
<comment type="catalytic activity">
    <reaction evidence="9 10">
        <text>oxaloacetate + ATP = phosphoenolpyruvate + ADP + CO2</text>
        <dbReference type="Rhea" id="RHEA:18617"/>
        <dbReference type="ChEBI" id="CHEBI:16452"/>
        <dbReference type="ChEBI" id="CHEBI:16526"/>
        <dbReference type="ChEBI" id="CHEBI:30616"/>
        <dbReference type="ChEBI" id="CHEBI:58702"/>
        <dbReference type="ChEBI" id="CHEBI:456216"/>
        <dbReference type="EC" id="4.1.1.49"/>
    </reaction>
</comment>
<evidence type="ECO:0000256" key="4">
    <source>
        <dbReference type="ARBA" id="ARBA00022432"/>
    </source>
</evidence>
<protein>
    <recommendedName>
        <fullName evidence="3 10">Phosphoenolpyruvate carboxykinase (ATP)</fullName>
        <shortName evidence="10">PCK</shortName>
        <shortName evidence="10">PEP carboxykinase</shortName>
        <shortName evidence="10">PEPCK</shortName>
        <ecNumber evidence="3 10">4.1.1.49</ecNumber>
    </recommendedName>
</protein>
<evidence type="ECO:0000256" key="9">
    <source>
        <dbReference type="ARBA" id="ARBA00047371"/>
    </source>
</evidence>
<dbReference type="PANTHER" id="PTHR30031:SF0">
    <property type="entry name" value="PHOSPHOENOLPYRUVATE CARBOXYKINASE (ATP)"/>
    <property type="match status" value="1"/>
</dbReference>
<dbReference type="HAMAP" id="MF_00453">
    <property type="entry name" value="PEPCK_ATP"/>
    <property type="match status" value="1"/>
</dbReference>
<dbReference type="SUPFAM" id="SSF53795">
    <property type="entry name" value="PEP carboxykinase-like"/>
    <property type="match status" value="1"/>
</dbReference>
<dbReference type="PANTHER" id="PTHR30031">
    <property type="entry name" value="PHOSPHOENOLPYRUVATE CARBOXYKINASE ATP"/>
    <property type="match status" value="1"/>
</dbReference>
<comment type="function">
    <text evidence="10">Involved in the gluconeogenesis. Catalyzes the conversion of oxaloacetate (OAA) to phosphoenolpyruvate (PEP) through direct phosphoryl transfer between the nucleoside triphosphate and OAA.</text>
</comment>
<comment type="subcellular location">
    <subcellularLocation>
        <location evidence="10">Cytoplasm</location>
    </subcellularLocation>
</comment>
<dbReference type="NCBIfam" id="NF006821">
    <property type="entry name" value="PRK09344.1-3"/>
    <property type="match status" value="1"/>
</dbReference>
<dbReference type="GO" id="GO:0005524">
    <property type="term" value="F:ATP binding"/>
    <property type="evidence" value="ECO:0007669"/>
    <property type="project" value="UniProtKB-UniRule"/>
</dbReference>
<accession>A0A7C4VH67</accession>
<dbReference type="SUPFAM" id="SSF68923">
    <property type="entry name" value="PEP carboxykinase N-terminal domain"/>
    <property type="match status" value="1"/>
</dbReference>
<dbReference type="Gene3D" id="2.170.8.10">
    <property type="entry name" value="Phosphoenolpyruvate Carboxykinase, domain 2"/>
    <property type="match status" value="1"/>
</dbReference>
<keyword evidence="10" id="KW-0479">Metal-binding</keyword>
<keyword evidence="7 10" id="KW-0067">ATP-binding</keyword>
<dbReference type="Gene3D" id="3.90.228.20">
    <property type="match status" value="1"/>
</dbReference>
<dbReference type="InterPro" id="IPR013035">
    <property type="entry name" value="PEP_carboxykinase_C"/>
</dbReference>
<feature type="binding site" evidence="10">
    <location>
        <position position="197"/>
    </location>
    <ligand>
        <name>substrate</name>
    </ligand>
</feature>
<gene>
    <name evidence="10 11" type="primary">pckA</name>
    <name evidence="11" type="ORF">ENK37_08595</name>
</gene>
<feature type="binding site" evidence="10">
    <location>
        <position position="216"/>
    </location>
    <ligand>
        <name>ATP</name>
        <dbReference type="ChEBI" id="CHEBI:30616"/>
    </ligand>
</feature>
<dbReference type="Proteomes" id="UP000885759">
    <property type="component" value="Unassembled WGS sequence"/>
</dbReference>
<feature type="binding site" evidence="10">
    <location>
        <position position="319"/>
    </location>
    <ligand>
        <name>ATP</name>
        <dbReference type="ChEBI" id="CHEBI:30616"/>
    </ligand>
</feature>
<evidence type="ECO:0000256" key="7">
    <source>
        <dbReference type="ARBA" id="ARBA00022840"/>
    </source>
</evidence>
<feature type="binding site" evidence="10">
    <location>
        <position position="253"/>
    </location>
    <ligand>
        <name>Mn(2+)</name>
        <dbReference type="ChEBI" id="CHEBI:29035"/>
    </ligand>
</feature>
<keyword evidence="10" id="KW-0963">Cytoplasm</keyword>
<sequence length="528" mass="58942">MRDLRVHGIHPKSQVFWDTPTPVLVEHALARNQGLLAHKGPLVVDTSPYTGRSPRDKFIVREPGTEDEFWWGEVNQPFDPEAFDDLYERVTAYLGERDLYVQDLYAGANPRHRLAVRVVTESPWHAHFARNMFILPRRFHRDDEIEPFMPEFTVIHAPDFKADPGRDGTRSEVFVIVHFTKRVVLIGGTHYGGEIKKSIFSVLNYLMPKKGILSMHCSANLGRRGDSAIFFGLSGTGKTTLSADPERLLIGDDEHGWSDEGVFNFEGGCYAKVIHLTPQSEPLVYKATMMFESILENVVVNPTTRRPEFDDGSKTENTRSSYPLAHLDNVVDSGMGPHPENIFFLSADAFGVLPPIARLSPEQAMYYFISGYTAKVAGTERGITEPVATFSACFGAPFLPLHPARYAEMLRDRIRAHGPRVWMVNTGWTGGPYGVGKRMALEHTRALLSAALEGKLDDVPYIEDPVFGFQVPTEAPGVPGELLVPRQTWADPAAYDEAARNLARMFQENFARFADGAGEEVRAAGPRI</sequence>
<organism evidence="11">
    <name type="scientific">Oceanithermus profundus</name>
    <dbReference type="NCBI Taxonomy" id="187137"/>
    <lineage>
        <taxon>Bacteria</taxon>
        <taxon>Thermotogati</taxon>
        <taxon>Deinococcota</taxon>
        <taxon>Deinococci</taxon>
        <taxon>Thermales</taxon>
        <taxon>Thermaceae</taxon>
        <taxon>Oceanithermus</taxon>
    </lineage>
</organism>
<keyword evidence="10" id="KW-0464">Manganese</keyword>
<dbReference type="Gene3D" id="3.40.449.10">
    <property type="entry name" value="Phosphoenolpyruvate Carboxykinase, domain 1"/>
    <property type="match status" value="1"/>
</dbReference>
<reference evidence="11" key="1">
    <citation type="journal article" date="2020" name="mSystems">
        <title>Genome- and Community-Level Interaction Insights into Carbon Utilization and Element Cycling Functions of Hydrothermarchaeota in Hydrothermal Sediment.</title>
        <authorList>
            <person name="Zhou Z."/>
            <person name="Liu Y."/>
            <person name="Xu W."/>
            <person name="Pan J."/>
            <person name="Luo Z.H."/>
            <person name="Li M."/>
        </authorList>
    </citation>
    <scope>NUCLEOTIDE SEQUENCE [LARGE SCALE GENOMIC DNA]</scope>
    <source>
        <strain evidence="11">HyVt-570</strain>
    </source>
</reference>
<evidence type="ECO:0000256" key="1">
    <source>
        <dbReference type="ARBA" id="ARBA00004742"/>
    </source>
</evidence>
<name>A0A7C4VH67_9DEIN</name>
<keyword evidence="4 10" id="KW-0312">Gluconeogenesis</keyword>
<dbReference type="NCBIfam" id="NF006820">
    <property type="entry name" value="PRK09344.1-2"/>
    <property type="match status" value="1"/>
</dbReference>
<dbReference type="GO" id="GO:0004612">
    <property type="term" value="F:phosphoenolpyruvate carboxykinase (ATP) activity"/>
    <property type="evidence" value="ECO:0007669"/>
    <property type="project" value="UniProtKB-UniRule"/>
</dbReference>